<sequence length="59" mass="6822">MPAHSLMALLFTQEIVPVKTVTLPRLELLGVLLLSRLIKCLHKIKTSRIMCWTDSYWRG</sequence>
<proteinExistence type="predicted"/>
<accession>T1IQK1</accession>
<dbReference type="Pfam" id="PF05380">
    <property type="entry name" value="Peptidase_A17"/>
    <property type="match status" value="1"/>
</dbReference>
<evidence type="ECO:0000313" key="2">
    <source>
        <dbReference type="Proteomes" id="UP000014500"/>
    </source>
</evidence>
<protein>
    <submittedName>
        <fullName evidence="1">Uncharacterized protein</fullName>
    </submittedName>
</protein>
<dbReference type="InterPro" id="IPR008042">
    <property type="entry name" value="Retrotrans_Pao"/>
</dbReference>
<dbReference type="EMBL" id="AFFK01018340">
    <property type="status" value="NOT_ANNOTATED_CDS"/>
    <property type="molecule type" value="Genomic_DNA"/>
</dbReference>
<reference evidence="1" key="2">
    <citation type="submission" date="2015-02" db="UniProtKB">
        <authorList>
            <consortium name="EnsemblMetazoa"/>
        </authorList>
    </citation>
    <scope>IDENTIFICATION</scope>
</reference>
<evidence type="ECO:0000313" key="1">
    <source>
        <dbReference type="EnsemblMetazoa" id="SMAR003321-PA"/>
    </source>
</evidence>
<reference evidence="2" key="1">
    <citation type="submission" date="2011-05" db="EMBL/GenBank/DDBJ databases">
        <authorList>
            <person name="Richards S.R."/>
            <person name="Qu J."/>
            <person name="Jiang H."/>
            <person name="Jhangiani S.N."/>
            <person name="Agravi P."/>
            <person name="Goodspeed R."/>
            <person name="Gross S."/>
            <person name="Mandapat C."/>
            <person name="Jackson L."/>
            <person name="Mathew T."/>
            <person name="Pu L."/>
            <person name="Thornton R."/>
            <person name="Saada N."/>
            <person name="Wilczek-Boney K.B."/>
            <person name="Lee S."/>
            <person name="Kovar C."/>
            <person name="Wu Y."/>
            <person name="Scherer S.E."/>
            <person name="Worley K.C."/>
            <person name="Muzny D.M."/>
            <person name="Gibbs R."/>
        </authorList>
    </citation>
    <scope>NUCLEOTIDE SEQUENCE</scope>
    <source>
        <strain evidence="2">Brora</strain>
    </source>
</reference>
<name>T1IQK1_STRMM</name>
<dbReference type="Proteomes" id="UP000014500">
    <property type="component" value="Unassembled WGS sequence"/>
</dbReference>
<dbReference type="AlphaFoldDB" id="T1IQK1"/>
<organism evidence="1 2">
    <name type="scientific">Strigamia maritima</name>
    <name type="common">European centipede</name>
    <name type="synonym">Geophilus maritimus</name>
    <dbReference type="NCBI Taxonomy" id="126957"/>
    <lineage>
        <taxon>Eukaryota</taxon>
        <taxon>Metazoa</taxon>
        <taxon>Ecdysozoa</taxon>
        <taxon>Arthropoda</taxon>
        <taxon>Myriapoda</taxon>
        <taxon>Chilopoda</taxon>
        <taxon>Pleurostigmophora</taxon>
        <taxon>Geophilomorpha</taxon>
        <taxon>Linotaeniidae</taxon>
        <taxon>Strigamia</taxon>
    </lineage>
</organism>
<keyword evidence="2" id="KW-1185">Reference proteome</keyword>
<dbReference type="EnsemblMetazoa" id="SMAR003321-RA">
    <property type="protein sequence ID" value="SMAR003321-PA"/>
    <property type="gene ID" value="SMAR003321"/>
</dbReference>
<dbReference type="HOGENOM" id="CLU_2963736_0_0_1"/>